<dbReference type="PANTHER" id="PTHR32011">
    <property type="entry name" value="OS08G0472400 PROTEIN"/>
    <property type="match status" value="1"/>
</dbReference>
<dbReference type="RefSeq" id="WP_388306096.1">
    <property type="nucleotide sequence ID" value="NZ_JBIBDZ010000002.1"/>
</dbReference>
<dbReference type="PANTHER" id="PTHR32011:SF2">
    <property type="entry name" value="OS08G0472400 PROTEIN"/>
    <property type="match status" value="1"/>
</dbReference>
<dbReference type="Proteomes" id="UP001602370">
    <property type="component" value="Unassembled WGS sequence"/>
</dbReference>
<proteinExistence type="predicted"/>
<protein>
    <recommendedName>
        <fullName evidence="3">SMI1/KNR4 family protein</fullName>
    </recommendedName>
</protein>
<evidence type="ECO:0008006" key="3">
    <source>
        <dbReference type="Google" id="ProtNLM"/>
    </source>
</evidence>
<organism evidence="1 2">
    <name type="scientific">Streptomyces flavochromogenes</name>
    <dbReference type="NCBI Taxonomy" id="68199"/>
    <lineage>
        <taxon>Bacteria</taxon>
        <taxon>Bacillati</taxon>
        <taxon>Actinomycetota</taxon>
        <taxon>Actinomycetes</taxon>
        <taxon>Kitasatosporales</taxon>
        <taxon>Streptomycetaceae</taxon>
        <taxon>Streptomyces</taxon>
    </lineage>
</organism>
<evidence type="ECO:0000313" key="2">
    <source>
        <dbReference type="Proteomes" id="UP001602370"/>
    </source>
</evidence>
<accession>A0ABW6XM62</accession>
<reference evidence="1 2" key="1">
    <citation type="submission" date="2024-10" db="EMBL/GenBank/DDBJ databases">
        <title>The Natural Products Discovery Center: Release of the First 8490 Sequenced Strains for Exploring Actinobacteria Biosynthetic Diversity.</title>
        <authorList>
            <person name="Kalkreuter E."/>
            <person name="Kautsar S.A."/>
            <person name="Yang D."/>
            <person name="Bader C.D."/>
            <person name="Teijaro C.N."/>
            <person name="Fluegel L."/>
            <person name="Davis C.M."/>
            <person name="Simpson J.R."/>
            <person name="Lauterbach L."/>
            <person name="Steele A.D."/>
            <person name="Gui C."/>
            <person name="Meng S."/>
            <person name="Li G."/>
            <person name="Viehrig K."/>
            <person name="Ye F."/>
            <person name="Su P."/>
            <person name="Kiefer A.F."/>
            <person name="Nichols A."/>
            <person name="Cepeda A.J."/>
            <person name="Yan W."/>
            <person name="Fan B."/>
            <person name="Jiang Y."/>
            <person name="Adhikari A."/>
            <person name="Zheng C.-J."/>
            <person name="Schuster L."/>
            <person name="Cowan T.M."/>
            <person name="Smanski M.J."/>
            <person name="Chevrette M.G."/>
            <person name="De Carvalho L.P.S."/>
            <person name="Shen B."/>
        </authorList>
    </citation>
    <scope>NUCLEOTIDE SEQUENCE [LARGE SCALE GENOMIC DNA]</scope>
    <source>
        <strain evidence="1 2">NPDC012605</strain>
    </source>
</reference>
<dbReference type="EMBL" id="JBIBDZ010000002">
    <property type="protein sequence ID" value="MFF5918545.1"/>
    <property type="molecule type" value="Genomic_DNA"/>
</dbReference>
<comment type="caution">
    <text evidence="1">The sequence shown here is derived from an EMBL/GenBank/DDBJ whole genome shotgun (WGS) entry which is preliminary data.</text>
</comment>
<evidence type="ECO:0000313" key="1">
    <source>
        <dbReference type="EMBL" id="MFF5918545.1"/>
    </source>
</evidence>
<keyword evidence="2" id="KW-1185">Reference proteome</keyword>
<gene>
    <name evidence="1" type="ORF">ACFY8C_09380</name>
</gene>
<name>A0ABW6XM62_9ACTN</name>
<sequence length="382" mass="41442">MATFSPSSASPRLTTEDARVLLHLLPAEIGPGLSDAELDAVEARFGFGFSADHRVFLAAGLPLGSPNWPDWRDGDPDDLADRLARPVEGMLFDVEHNGFWHPDWSPRPTDAAEALKVARAECANVPPLVPVYGHRYLPGTPGAWGHPVLSVHQTDAILYGNDLADYVRHEFAGRASSLTAHVTVDFWSYLVEGGPGIDVIAPTPYAPYAVTPQEAVECLRMLAVERLIGRRPSPEQLIEAGLTALLLDVETESLPLLAGLTRSEHERADGLFERVLGELGLADALPVDDTGLPWEAARWELVRWWLGLIVNGHLAPGAGGDLITYEGWGALARPRVLRPLFEATDAHNDWAAVRSGAREHLAAAIVTEAERLLAGPWPPARD</sequence>